<sequence length="217" mass="24824">MSPKASGRIRPEAVDPNVAKLRQATNVFESSVPATQRQSSRVAEDETITNKGYVSMPEDDTNAEPQRVVDQLFDDLETLELEKYHWEEQLEDDRLERLKSDARTELQEEGYNGDDLEGRTEDQIAAFTEEGTNRLEHLAEHIAELQELIEEEGHSVTLRTFYIELDSHIRDNSESDVWKKSTWTNSQAETIEAKAAYDEVAKECDRYDQASLALNCL</sequence>
<name>A0AAE0FH87_9CHLO</name>
<evidence type="ECO:0000313" key="3">
    <source>
        <dbReference type="Proteomes" id="UP001190700"/>
    </source>
</evidence>
<comment type="caution">
    <text evidence="2">The sequence shown here is derived from an EMBL/GenBank/DDBJ whole genome shotgun (WGS) entry which is preliminary data.</text>
</comment>
<dbReference type="Proteomes" id="UP001190700">
    <property type="component" value="Unassembled WGS sequence"/>
</dbReference>
<feature type="region of interest" description="Disordered" evidence="1">
    <location>
        <begin position="30"/>
        <end position="64"/>
    </location>
</feature>
<dbReference type="AlphaFoldDB" id="A0AAE0FH87"/>
<keyword evidence="3" id="KW-1185">Reference proteome</keyword>
<organism evidence="2 3">
    <name type="scientific">Cymbomonas tetramitiformis</name>
    <dbReference type="NCBI Taxonomy" id="36881"/>
    <lineage>
        <taxon>Eukaryota</taxon>
        <taxon>Viridiplantae</taxon>
        <taxon>Chlorophyta</taxon>
        <taxon>Pyramimonadophyceae</taxon>
        <taxon>Pyramimonadales</taxon>
        <taxon>Pyramimonadaceae</taxon>
        <taxon>Cymbomonas</taxon>
    </lineage>
</organism>
<accession>A0AAE0FH87</accession>
<proteinExistence type="predicted"/>
<gene>
    <name evidence="2" type="ORF">CYMTET_31209</name>
</gene>
<dbReference type="EMBL" id="LGRX02018453">
    <property type="protein sequence ID" value="KAK3259807.1"/>
    <property type="molecule type" value="Genomic_DNA"/>
</dbReference>
<reference evidence="2 3" key="1">
    <citation type="journal article" date="2015" name="Genome Biol. Evol.">
        <title>Comparative Genomics of a Bacterivorous Green Alga Reveals Evolutionary Causalities and Consequences of Phago-Mixotrophic Mode of Nutrition.</title>
        <authorList>
            <person name="Burns J.A."/>
            <person name="Paasch A."/>
            <person name="Narechania A."/>
            <person name="Kim E."/>
        </authorList>
    </citation>
    <scope>NUCLEOTIDE SEQUENCE [LARGE SCALE GENOMIC DNA]</scope>
    <source>
        <strain evidence="2 3">PLY_AMNH</strain>
    </source>
</reference>
<protein>
    <submittedName>
        <fullName evidence="2">Uncharacterized protein</fullName>
    </submittedName>
</protein>
<evidence type="ECO:0000313" key="2">
    <source>
        <dbReference type="EMBL" id="KAK3259807.1"/>
    </source>
</evidence>
<evidence type="ECO:0000256" key="1">
    <source>
        <dbReference type="SAM" id="MobiDB-lite"/>
    </source>
</evidence>
<feature type="compositionally biased region" description="Polar residues" evidence="1">
    <location>
        <begin position="30"/>
        <end position="41"/>
    </location>
</feature>